<feature type="transmembrane region" description="Helical" evidence="9">
    <location>
        <begin position="174"/>
        <end position="196"/>
    </location>
</feature>
<name>A0A8H2VDX9_9SACH</name>
<dbReference type="EMBL" id="CAEFZW010000003">
    <property type="protein sequence ID" value="CAB4253805.1"/>
    <property type="molecule type" value="Genomic_DNA"/>
</dbReference>
<comment type="caution">
    <text evidence="10">The sequence shown here is derived from an EMBL/GenBank/DDBJ whole genome shotgun (WGS) entry which is preliminary data.</text>
</comment>
<keyword evidence="11" id="KW-1185">Reference proteome</keyword>
<feature type="transmembrane region" description="Helical" evidence="9">
    <location>
        <begin position="12"/>
        <end position="37"/>
    </location>
</feature>
<comment type="catalytic activity">
    <reaction evidence="8">
        <text>hexadecanoyl-CoA + H2O = S-hexadecanoyl-4'-phosphopantetheine + adenosine 3',5'-bisphosphate + 2 H(+)</text>
        <dbReference type="Rhea" id="RHEA:50032"/>
        <dbReference type="ChEBI" id="CHEBI:15377"/>
        <dbReference type="ChEBI" id="CHEBI:15378"/>
        <dbReference type="ChEBI" id="CHEBI:57379"/>
        <dbReference type="ChEBI" id="CHEBI:58343"/>
        <dbReference type="ChEBI" id="CHEBI:132018"/>
    </reaction>
</comment>
<evidence type="ECO:0000256" key="7">
    <source>
        <dbReference type="ARBA" id="ARBA00023136"/>
    </source>
</evidence>
<proteinExistence type="inferred from homology"/>
<dbReference type="PANTHER" id="PTHR23129">
    <property type="entry name" value="ACYL-COENZYME A DIPHOSPHATASE FITM2"/>
    <property type="match status" value="1"/>
</dbReference>
<evidence type="ECO:0000256" key="3">
    <source>
        <dbReference type="ARBA" id="ARBA00022801"/>
    </source>
</evidence>
<feature type="transmembrane region" description="Helical" evidence="9">
    <location>
        <begin position="57"/>
        <end position="79"/>
    </location>
</feature>
<dbReference type="EC" id="3.6.1.-" evidence="8"/>
<protein>
    <recommendedName>
        <fullName evidence="8">Acyl-coenzyme A diphosphatase YFT2</fullName>
        <ecNumber evidence="8">3.6.1.-</ecNumber>
    </recommendedName>
    <alternativeName>
        <fullName evidence="8">FIT family protein YFT2</fullName>
    </alternativeName>
</protein>
<organism evidence="10 11">
    <name type="scientific">Maudiozyma barnettii</name>
    <dbReference type="NCBI Taxonomy" id="61262"/>
    <lineage>
        <taxon>Eukaryota</taxon>
        <taxon>Fungi</taxon>
        <taxon>Dikarya</taxon>
        <taxon>Ascomycota</taxon>
        <taxon>Saccharomycotina</taxon>
        <taxon>Saccharomycetes</taxon>
        <taxon>Saccharomycetales</taxon>
        <taxon>Saccharomycetaceae</taxon>
        <taxon>Maudiozyma</taxon>
    </lineage>
</organism>
<evidence type="ECO:0000313" key="10">
    <source>
        <dbReference type="EMBL" id="CAB4253805.1"/>
    </source>
</evidence>
<dbReference type="HAMAP" id="MF_03232">
    <property type="entry name" value="YFT2"/>
    <property type="match status" value="1"/>
</dbReference>
<dbReference type="PANTHER" id="PTHR23129:SF0">
    <property type="entry name" value="ACYL-COENZYME A DIPHOSPHATASE FITM2"/>
    <property type="match status" value="1"/>
</dbReference>
<keyword evidence="5 8" id="KW-1133">Transmembrane helix</keyword>
<keyword evidence="8" id="KW-1208">Phospholipid metabolism</keyword>
<dbReference type="GO" id="GO:0008654">
    <property type="term" value="P:phospholipid biosynthetic process"/>
    <property type="evidence" value="ECO:0007669"/>
    <property type="project" value="UniProtKB-KW"/>
</dbReference>
<reference evidence="10 11" key="1">
    <citation type="submission" date="2020-05" db="EMBL/GenBank/DDBJ databases">
        <authorList>
            <person name="Casaregola S."/>
            <person name="Devillers H."/>
            <person name="Grondin C."/>
        </authorList>
    </citation>
    <scope>NUCLEOTIDE SEQUENCE [LARGE SCALE GENOMIC DNA]</scope>
    <source>
        <strain evidence="10 11">CLIB 1767</strain>
    </source>
</reference>
<dbReference type="OrthoDB" id="5579088at2759"/>
<dbReference type="GO" id="GO:0010945">
    <property type="term" value="F:coenzyme A diphosphatase activity"/>
    <property type="evidence" value="ECO:0007669"/>
    <property type="project" value="InterPro"/>
</dbReference>
<keyword evidence="8" id="KW-0594">Phospholipid biosynthesis</keyword>
<keyword evidence="7 8" id="KW-0472">Membrane</keyword>
<keyword evidence="4 8" id="KW-0256">Endoplasmic reticulum</keyword>
<accession>A0A8H2VDX9</accession>
<evidence type="ECO:0000256" key="1">
    <source>
        <dbReference type="ARBA" id="ARBA00004477"/>
    </source>
</evidence>
<gene>
    <name evidence="8" type="primary">YFT2</name>
    <name evidence="8" type="synonym">FIT2A</name>
    <name evidence="10" type="ORF">KABA2_03S05808</name>
</gene>
<evidence type="ECO:0000256" key="8">
    <source>
        <dbReference type="HAMAP-Rule" id="MF_03232"/>
    </source>
</evidence>
<dbReference type="Pfam" id="PF10261">
    <property type="entry name" value="FIT"/>
    <property type="match status" value="2"/>
</dbReference>
<comment type="subcellular location">
    <subcellularLocation>
        <location evidence="1 8">Endoplasmic reticulum membrane</location>
        <topology evidence="1 8">Multi-pass membrane protein</topology>
    </subcellularLocation>
</comment>
<evidence type="ECO:0000256" key="9">
    <source>
        <dbReference type="SAM" id="Phobius"/>
    </source>
</evidence>
<dbReference type="GO" id="GO:0005789">
    <property type="term" value="C:endoplasmic reticulum membrane"/>
    <property type="evidence" value="ECO:0007669"/>
    <property type="project" value="UniProtKB-SubCell"/>
</dbReference>
<evidence type="ECO:0000256" key="5">
    <source>
        <dbReference type="ARBA" id="ARBA00022989"/>
    </source>
</evidence>
<dbReference type="InterPro" id="IPR046398">
    <property type="entry name" value="YFT2"/>
</dbReference>
<keyword evidence="2 8" id="KW-0812">Transmembrane</keyword>
<keyword evidence="3 8" id="KW-0378">Hydrolase</keyword>
<keyword evidence="8" id="KW-0444">Lipid biosynthesis</keyword>
<comment type="similarity">
    <text evidence="8">Belongs to the FIT family. Yeast FIT2A/YFT2 subfamily.</text>
</comment>
<feature type="active site" evidence="8">
    <location>
        <position position="177"/>
    </location>
</feature>
<keyword evidence="6" id="KW-0443">Lipid metabolism</keyword>
<dbReference type="Proteomes" id="UP000644660">
    <property type="component" value="Unassembled WGS sequence"/>
</dbReference>
<comment type="catalytic activity">
    <reaction evidence="8">
        <text>(9Z)-octadecenoyl-CoA + H2O = S-(9Z-octadecenoyl)-4'-phosphopantetheine + adenosine 3',5'-bisphosphate + 2 H(+)</text>
        <dbReference type="Rhea" id="RHEA:65564"/>
        <dbReference type="ChEBI" id="CHEBI:15377"/>
        <dbReference type="ChEBI" id="CHEBI:15378"/>
        <dbReference type="ChEBI" id="CHEBI:57387"/>
        <dbReference type="ChEBI" id="CHEBI:58343"/>
        <dbReference type="ChEBI" id="CHEBI:156553"/>
    </reaction>
</comment>
<comment type="catalytic activity">
    <reaction evidence="8">
        <text>an acyl-CoA + H2O = an acyl-4'-phosphopantetheine + adenosine 3',5'-bisphosphate + 2 H(+)</text>
        <dbReference type="Rhea" id="RHEA:50044"/>
        <dbReference type="ChEBI" id="CHEBI:15377"/>
        <dbReference type="ChEBI" id="CHEBI:15378"/>
        <dbReference type="ChEBI" id="CHEBI:58342"/>
        <dbReference type="ChEBI" id="CHEBI:58343"/>
        <dbReference type="ChEBI" id="CHEBI:132023"/>
    </reaction>
</comment>
<feature type="active site" evidence="8">
    <location>
        <position position="238"/>
    </location>
</feature>
<sequence length="272" mass="31945">MEYSQSTRSRIRYTFHSVIAISYLVLFLIGIFFSFVLPEDVKEHQKRTIYLLNSKNFINSIFAYKGNLVWTILFIYLAIVQIYIHTQDFELLPTSNVRDNRSFSYASSNVGKYTKQYVVKYILKNFILFVCFMIIDEIFIFSGGQCSSGDENTGLRSAEACRKTGGEWRGGFDISGHFCFLMNISLILWCELFIYFDYVKKKNIQNFINWWITNGIIVILAVLIAWTMLLCITAIYYHTLMEKILGFVLGYICFYVMYQIIPNHPLLNKYLY</sequence>
<dbReference type="GO" id="GO:0140042">
    <property type="term" value="P:lipid droplet formation"/>
    <property type="evidence" value="ECO:0007669"/>
    <property type="project" value="UniProtKB-UniRule"/>
</dbReference>
<feature type="transmembrane region" description="Helical" evidence="9">
    <location>
        <begin position="121"/>
        <end position="141"/>
    </location>
</feature>
<comment type="catalytic activity">
    <reaction evidence="8">
        <text>(5Z,8Z,11Z,14Z)-eicosatetraenoyl-CoA + H2O = S-(5Z,8Z,11Z,14Z-eicosatetraenoyl)-4'-phosphopantetheine + adenosine 3',5'-bisphosphate + 2 H(+)</text>
        <dbReference type="Rhea" id="RHEA:65568"/>
        <dbReference type="ChEBI" id="CHEBI:15377"/>
        <dbReference type="ChEBI" id="CHEBI:15378"/>
        <dbReference type="ChEBI" id="CHEBI:57368"/>
        <dbReference type="ChEBI" id="CHEBI:58343"/>
        <dbReference type="ChEBI" id="CHEBI:156554"/>
    </reaction>
</comment>
<evidence type="ECO:0000256" key="6">
    <source>
        <dbReference type="ARBA" id="ARBA00023098"/>
    </source>
</evidence>
<evidence type="ECO:0000256" key="2">
    <source>
        <dbReference type="ARBA" id="ARBA00022692"/>
    </source>
</evidence>
<dbReference type="InterPro" id="IPR019388">
    <property type="entry name" value="FIT"/>
</dbReference>
<comment type="function">
    <text evidence="8">Fatty acyl-coenzyme A (CoA) diphosphatase that hydrolyzes fatty acyl-CoA to yield acyl-4'-phosphopantetheine and adenosine 3',5'-bisphosphate. Preferentially hydrolyzes unsaturated long-chain acyl-CoA substrates in the endoplasmic reticulum (ER) lumen. This catalytic activity is required for maintaining ER structure and for lipid droplets (LDs) biogenesis, which are lipid storage organelles involved in maintaining lipid and energy homeostasis. May directly bind to diacylglycerol (DAGs) and triacylglycerol, which is also important for LD biogenesis. May support directional budding of nacent LDs from the ER into the cytosol by reducing DAG levels at sites of LD formation. May play a role in the regulation of cell morphology and cytoskeletal organization). Involved in phospholipid biosynthesis.</text>
</comment>
<evidence type="ECO:0000313" key="11">
    <source>
        <dbReference type="Proteomes" id="UP000644660"/>
    </source>
</evidence>
<feature type="transmembrane region" description="Helical" evidence="9">
    <location>
        <begin position="244"/>
        <end position="261"/>
    </location>
</feature>
<evidence type="ECO:0000256" key="4">
    <source>
        <dbReference type="ARBA" id="ARBA00022824"/>
    </source>
</evidence>
<feature type="transmembrane region" description="Helical" evidence="9">
    <location>
        <begin position="208"/>
        <end position="238"/>
    </location>
</feature>
<dbReference type="AlphaFoldDB" id="A0A8H2VDX9"/>